<proteinExistence type="predicted"/>
<organism evidence="1 2">
    <name type="scientific">Segetibacter aerophilus</name>
    <dbReference type="NCBI Taxonomy" id="670293"/>
    <lineage>
        <taxon>Bacteria</taxon>
        <taxon>Pseudomonadati</taxon>
        <taxon>Bacteroidota</taxon>
        <taxon>Chitinophagia</taxon>
        <taxon>Chitinophagales</taxon>
        <taxon>Chitinophagaceae</taxon>
        <taxon>Segetibacter</taxon>
    </lineage>
</organism>
<dbReference type="EMBL" id="BJYT01000001">
    <property type="protein sequence ID" value="GEO08100.1"/>
    <property type="molecule type" value="Genomic_DNA"/>
</dbReference>
<gene>
    <name evidence="1" type="ORF">SAE01_05960</name>
</gene>
<name>A0A512B804_9BACT</name>
<dbReference type="RefSeq" id="WP_174834598.1">
    <property type="nucleotide sequence ID" value="NZ_BJYT01000001.1"/>
</dbReference>
<protein>
    <submittedName>
        <fullName evidence="1">Uncharacterized protein</fullName>
    </submittedName>
</protein>
<evidence type="ECO:0000313" key="1">
    <source>
        <dbReference type="EMBL" id="GEO08100.1"/>
    </source>
</evidence>
<dbReference type="Proteomes" id="UP000321513">
    <property type="component" value="Unassembled WGS sequence"/>
</dbReference>
<keyword evidence="2" id="KW-1185">Reference proteome</keyword>
<sequence>MKNFCFSLLFLFTWFSSSGQTDTTRFGNLDSLELATPDTSLRIINLNPVFSIHVDSTLSYQFQINKTPSNYFWFLRNAPIGVRINKDNGILYFKADKSYFLSGRLKYDFNYKLTLGVQNLLNPKERIDSTFTIVFYNTDIIPSKLKPTVSGTIWIDEGDTLRFKVLCETGNFPIESILTQTSIPIGEFNPIFNCNDEFKWGPSYDFVKETDTGKIKSVIVSFIGTTKFKLKDTAQLKIIVKNGLNYPLALEQYHMLVHDMNSYILKLKFTFLQLDKTIKKTKGTRTGFDLTAASAALTGTVLATSKDDQTKRTGLIMPSIGVVLSPIKEATAPNRPAEQNQATLLRSSIKRLEYILQDNALVGEKDPNLAQKSAKIKEELKQSQMQLIDVPIEITNDLSEEELNQYFNSKKVMKKYSLKAK</sequence>
<dbReference type="AlphaFoldDB" id="A0A512B804"/>
<comment type="caution">
    <text evidence="1">The sequence shown here is derived from an EMBL/GenBank/DDBJ whole genome shotgun (WGS) entry which is preliminary data.</text>
</comment>
<evidence type="ECO:0000313" key="2">
    <source>
        <dbReference type="Proteomes" id="UP000321513"/>
    </source>
</evidence>
<reference evidence="1 2" key="1">
    <citation type="submission" date="2019-07" db="EMBL/GenBank/DDBJ databases">
        <title>Whole genome shotgun sequence of Segetibacter aerophilus NBRC 106135.</title>
        <authorList>
            <person name="Hosoyama A."/>
            <person name="Uohara A."/>
            <person name="Ohji S."/>
            <person name="Ichikawa N."/>
        </authorList>
    </citation>
    <scope>NUCLEOTIDE SEQUENCE [LARGE SCALE GENOMIC DNA]</scope>
    <source>
        <strain evidence="1 2">NBRC 106135</strain>
    </source>
</reference>
<accession>A0A512B804</accession>